<comment type="cofactor">
    <cofactor evidence="17">
        <name>Mg(2+)</name>
        <dbReference type="ChEBI" id="CHEBI:18420"/>
    </cofactor>
    <text evidence="17">Contains a di-nuclear catalytic Mg(2+) center.</text>
</comment>
<feature type="binding site" evidence="17">
    <location>
        <begin position="29"/>
        <end position="32"/>
    </location>
    <ligand>
        <name>a CDP-1,2-diacyl-sn-glycerol</name>
        <dbReference type="ChEBI" id="CHEBI:58332"/>
    </ligand>
</feature>
<dbReference type="EMBL" id="JAWNFY010000014">
    <property type="protein sequence ID" value="MDY5146548.1"/>
    <property type="molecule type" value="Genomic_DNA"/>
</dbReference>
<evidence type="ECO:0000256" key="3">
    <source>
        <dbReference type="ARBA" id="ARBA00005189"/>
    </source>
</evidence>
<keyword evidence="6 17" id="KW-1003">Cell membrane</keyword>
<dbReference type="InterPro" id="IPR044268">
    <property type="entry name" value="PIP_synthase_PgsA1"/>
</dbReference>
<comment type="similarity">
    <text evidence="4 17 18">Belongs to the CDP-alcohol phosphatidyltransferase class-I family.</text>
</comment>
<dbReference type="InterPro" id="IPR000462">
    <property type="entry name" value="CDP-OH_P_trans"/>
</dbReference>
<sequence length="226" mass="23616">MLSRSGRPLAQAIFGPIARLCVRAGISADAVTITGTVAVVACALILYPLGHPVWASWIIGITVIFDSLDGQIARLTGTASRWGAFLDSTLDRLADSAIFCGILLWIVRWNIGAGAGLTEWLALACLAALPAALCTSYARARAEAVGFTANVGISERADRLVIVLLGALITGYGASAWVLLVALAYLAVAGWITVAQRMVTVYRQSRAEQSGDKQSAGERAGQGSGQ</sequence>
<evidence type="ECO:0000256" key="13">
    <source>
        <dbReference type="ARBA" id="ARBA00023935"/>
    </source>
</evidence>
<feature type="transmembrane region" description="Helical" evidence="17">
    <location>
        <begin position="159"/>
        <end position="192"/>
    </location>
</feature>
<feature type="binding site" evidence="17">
    <location>
        <position position="87"/>
    </location>
    <ligand>
        <name>Mg(2+)</name>
        <dbReference type="ChEBI" id="CHEBI:18420"/>
        <label>1</label>
    </ligand>
</feature>
<accession>A0AAW9HBJ3</accession>
<evidence type="ECO:0000313" key="21">
    <source>
        <dbReference type="Proteomes" id="UP001284901"/>
    </source>
</evidence>
<feature type="binding site" evidence="17">
    <location>
        <position position="91"/>
    </location>
    <ligand>
        <name>Mg(2+)</name>
        <dbReference type="ChEBI" id="CHEBI:18420"/>
        <label>2</label>
    </ligand>
</feature>
<dbReference type="GO" id="GO:0000287">
    <property type="term" value="F:magnesium ion binding"/>
    <property type="evidence" value="ECO:0007669"/>
    <property type="project" value="UniProtKB-UniRule"/>
</dbReference>
<dbReference type="GO" id="GO:0016780">
    <property type="term" value="F:phosphotransferase activity, for other substituted phosphate groups"/>
    <property type="evidence" value="ECO:0007669"/>
    <property type="project" value="UniProtKB-UniRule"/>
</dbReference>
<keyword evidence="21" id="KW-1185">Reference proteome</keyword>
<dbReference type="GO" id="GO:0008654">
    <property type="term" value="P:phospholipid biosynthetic process"/>
    <property type="evidence" value="ECO:0007669"/>
    <property type="project" value="UniProtKB-UniRule"/>
</dbReference>
<dbReference type="Pfam" id="PF01066">
    <property type="entry name" value="CDP-OH_P_transf"/>
    <property type="match status" value="1"/>
</dbReference>
<evidence type="ECO:0000256" key="2">
    <source>
        <dbReference type="ARBA" id="ARBA00004805"/>
    </source>
</evidence>
<evidence type="ECO:0000313" key="19">
    <source>
        <dbReference type="EMBL" id="MDY5140373.1"/>
    </source>
</evidence>
<comment type="subcellular location">
    <subcellularLocation>
        <location evidence="1 17">Cell membrane</location>
        <topology evidence="1 17">Multi-pass membrane protein</topology>
    </subcellularLocation>
</comment>
<organism evidence="19 22">
    <name type="scientific">Actinotignum timonense</name>
    <dbReference type="NCBI Taxonomy" id="1870995"/>
    <lineage>
        <taxon>Bacteria</taxon>
        <taxon>Bacillati</taxon>
        <taxon>Actinomycetota</taxon>
        <taxon>Actinomycetes</taxon>
        <taxon>Actinomycetales</taxon>
        <taxon>Actinomycetaceae</taxon>
        <taxon>Actinotignum</taxon>
    </lineage>
</organism>
<feature type="binding site" evidence="17">
    <location>
        <position position="74"/>
    </location>
    <ligand>
        <name>a CDP-1,2-diacyl-sn-glycerol</name>
        <dbReference type="ChEBI" id="CHEBI:58332"/>
    </ligand>
</feature>
<evidence type="ECO:0000313" key="22">
    <source>
        <dbReference type="Proteomes" id="UP001288320"/>
    </source>
</evidence>
<keyword evidence="12 17" id="KW-0472">Membrane</keyword>
<dbReference type="GeneID" id="92814307"/>
<comment type="caution">
    <text evidence="19">The sequence shown here is derived from an EMBL/GenBank/DDBJ whole genome shotgun (WGS) entry which is preliminary data.</text>
</comment>
<dbReference type="Proteomes" id="UP001284901">
    <property type="component" value="Unassembled WGS sequence"/>
</dbReference>
<evidence type="ECO:0000256" key="18">
    <source>
        <dbReference type="RuleBase" id="RU003750"/>
    </source>
</evidence>
<comment type="subunit">
    <text evidence="5 17">Homodimer.</text>
</comment>
<keyword evidence="17" id="KW-0444">Lipid biosynthesis</keyword>
<protein>
    <recommendedName>
        <fullName evidence="14 17">Phosphatidylinositol phosphate synthase</fullName>
        <shortName evidence="17">PIP synthase</shortName>
        <ecNumber evidence="17">2.7.8.-</ecNumber>
    </recommendedName>
    <alternativeName>
        <fullName evidence="15 17">CDP-diacylglycerol--D-myo-inositol-3-phosphate 3-phosphatidyltransferase</fullName>
    </alternativeName>
</protein>
<feature type="binding site" evidence="17">
    <location>
        <position position="87"/>
    </location>
    <ligand>
        <name>Mg(2+)</name>
        <dbReference type="ChEBI" id="CHEBI:18420"/>
        <label>2</label>
    </ligand>
</feature>
<dbReference type="NCBIfam" id="NF045883">
    <property type="entry name" value="PIPSynth"/>
    <property type="match status" value="1"/>
</dbReference>
<evidence type="ECO:0000256" key="7">
    <source>
        <dbReference type="ARBA" id="ARBA00022679"/>
    </source>
</evidence>
<feature type="binding site" evidence="17">
    <location>
        <position position="80"/>
    </location>
    <ligand>
        <name>a CDP-1,2-diacyl-sn-glycerol</name>
        <dbReference type="ChEBI" id="CHEBI:58332"/>
    </ligand>
</feature>
<dbReference type="HAMAP" id="MF_02241">
    <property type="entry name" value="PIP_synthase"/>
    <property type="match status" value="1"/>
</dbReference>
<evidence type="ECO:0000256" key="12">
    <source>
        <dbReference type="ARBA" id="ARBA00023136"/>
    </source>
</evidence>
<keyword evidence="9 17" id="KW-0479">Metal-binding</keyword>
<dbReference type="EMBL" id="JAWNFV010000005">
    <property type="protein sequence ID" value="MDY5140373.1"/>
    <property type="molecule type" value="Genomic_DNA"/>
</dbReference>
<evidence type="ECO:0000313" key="20">
    <source>
        <dbReference type="EMBL" id="MDY5146548.1"/>
    </source>
</evidence>
<evidence type="ECO:0000256" key="10">
    <source>
        <dbReference type="ARBA" id="ARBA00022842"/>
    </source>
</evidence>
<evidence type="ECO:0000256" key="15">
    <source>
        <dbReference type="ARBA" id="ARBA00033137"/>
    </source>
</evidence>
<feature type="binding site" evidence="17">
    <location>
        <position position="70"/>
    </location>
    <ligand>
        <name>a CDP-1,2-diacyl-sn-glycerol</name>
        <dbReference type="ChEBI" id="CHEBI:58332"/>
    </ligand>
</feature>
<keyword evidence="17" id="KW-1208">Phospholipid metabolism</keyword>
<keyword evidence="11 17" id="KW-1133">Transmembrane helix</keyword>
<evidence type="ECO:0000256" key="17">
    <source>
        <dbReference type="HAMAP-Rule" id="MF_02241"/>
    </source>
</evidence>
<keyword evidence="10 17" id="KW-0460">Magnesium</keyword>
<dbReference type="PROSITE" id="PS00379">
    <property type="entry name" value="CDP_ALCOHOL_P_TRANSF"/>
    <property type="match status" value="1"/>
</dbReference>
<feature type="binding site" evidence="17">
    <location>
        <position position="66"/>
    </location>
    <ligand>
        <name>Mg(2+)</name>
        <dbReference type="ChEBI" id="CHEBI:18420"/>
        <label>1</label>
    </ligand>
</feature>
<feature type="active site" description="Proton acceptor" evidence="17">
    <location>
        <position position="91"/>
    </location>
</feature>
<evidence type="ECO:0000256" key="4">
    <source>
        <dbReference type="ARBA" id="ARBA00010441"/>
    </source>
</evidence>
<dbReference type="Gene3D" id="1.20.120.1760">
    <property type="match status" value="1"/>
</dbReference>
<evidence type="ECO:0000256" key="5">
    <source>
        <dbReference type="ARBA" id="ARBA00011738"/>
    </source>
</evidence>
<reference evidence="19 21" key="1">
    <citation type="submission" date="2023-10" db="EMBL/GenBank/DDBJ databases">
        <title>Whole Genome based description of the genera Actinobaculum and Actinotignum reveals a complex phylogenetic relationship within the species included in the genus Actinotignum.</title>
        <authorList>
            <person name="Jensen C.S."/>
            <person name="Dargis R."/>
            <person name="Kemp M."/>
            <person name="Christensen J.J."/>
        </authorList>
    </citation>
    <scope>NUCLEOTIDE SEQUENCE</scope>
    <source>
        <strain evidence="20 21">SLA_B089</strain>
        <strain evidence="19">SLA_B245</strain>
    </source>
</reference>
<keyword evidence="17" id="KW-0443">Lipid metabolism</keyword>
<comment type="pathway">
    <text evidence="3">Lipid metabolism.</text>
</comment>
<comment type="function">
    <text evidence="17">Catalyzes the conjugation of the 1'-hydroxyl group of D-myo-inositol-3-phosphate (also named L-myo-inositol-1-phosphate) with a lipid tail of cytidine diphosphate diacylglycerol (CDP-DAG), forming phosphatidylinositol phosphate (PIP) and CMP. PIP is a precursor of phosphatidylinositol (PI) which is an essential lipid required for cell wall formation.</text>
</comment>
<keyword evidence="17" id="KW-0594">Phospholipid biosynthesis</keyword>
<feature type="binding site" evidence="17">
    <location>
        <position position="66"/>
    </location>
    <ligand>
        <name>Mg(2+)</name>
        <dbReference type="ChEBI" id="CHEBI:18420"/>
        <label>2</label>
    </ligand>
</feature>
<comment type="catalytic activity">
    <reaction evidence="16 17">
        <text>a CDP-1,2-diacyl-sn-glycerol + 1D-myo-inositol 3-phosphate = a 1,2-diacyl-sn-glycero-3-phospho-(1D-myo-inositol-3-phosphate) + CMP + H(+)</text>
        <dbReference type="Rhea" id="RHEA:60504"/>
        <dbReference type="ChEBI" id="CHEBI:15378"/>
        <dbReference type="ChEBI" id="CHEBI:58088"/>
        <dbReference type="ChEBI" id="CHEBI:58332"/>
        <dbReference type="ChEBI" id="CHEBI:58401"/>
        <dbReference type="ChEBI" id="CHEBI:60377"/>
    </reaction>
</comment>
<comment type="pathway">
    <text evidence="2 17">Phospholipid metabolism; phosphatidylinositol phosphate biosynthesis.</text>
</comment>
<dbReference type="GO" id="GO:0005886">
    <property type="term" value="C:plasma membrane"/>
    <property type="evidence" value="ECO:0007669"/>
    <property type="project" value="UniProtKB-SubCell"/>
</dbReference>
<evidence type="ECO:0000256" key="11">
    <source>
        <dbReference type="ARBA" id="ARBA00022989"/>
    </source>
</evidence>
<dbReference type="Proteomes" id="UP001288320">
    <property type="component" value="Unassembled WGS sequence"/>
</dbReference>
<dbReference type="InterPro" id="IPR043130">
    <property type="entry name" value="CDP-OH_PTrfase_TM_dom"/>
</dbReference>
<dbReference type="AlphaFoldDB" id="A0AAW9HBJ3"/>
<keyword evidence="7 17" id="KW-0808">Transferase</keyword>
<dbReference type="InterPro" id="IPR048254">
    <property type="entry name" value="CDP_ALCOHOL_P_TRANSF_CS"/>
</dbReference>
<evidence type="ECO:0000256" key="16">
    <source>
        <dbReference type="ARBA" id="ARBA00048865"/>
    </source>
</evidence>
<evidence type="ECO:0000256" key="8">
    <source>
        <dbReference type="ARBA" id="ARBA00022692"/>
    </source>
</evidence>
<comment type="caution">
    <text evidence="17">Lacks conserved residue(s) required for the propagation of feature annotation.</text>
</comment>
<evidence type="ECO:0000256" key="1">
    <source>
        <dbReference type="ARBA" id="ARBA00004651"/>
    </source>
</evidence>
<dbReference type="EC" id="2.7.8.-" evidence="17"/>
<evidence type="ECO:0000256" key="14">
    <source>
        <dbReference type="ARBA" id="ARBA00024082"/>
    </source>
</evidence>
<feature type="binding site" evidence="17">
    <location>
        <position position="69"/>
    </location>
    <ligand>
        <name>Mg(2+)</name>
        <dbReference type="ChEBI" id="CHEBI:18420"/>
        <label>1</label>
    </ligand>
</feature>
<evidence type="ECO:0000256" key="6">
    <source>
        <dbReference type="ARBA" id="ARBA00022475"/>
    </source>
</evidence>
<keyword evidence="8 17" id="KW-0812">Transmembrane</keyword>
<evidence type="ECO:0000256" key="9">
    <source>
        <dbReference type="ARBA" id="ARBA00022723"/>
    </source>
</evidence>
<proteinExistence type="inferred from homology"/>
<dbReference type="RefSeq" id="WP_087070699.1">
    <property type="nucleotide sequence ID" value="NZ_CAUPFC010000007.1"/>
</dbReference>
<comment type="catalytic activity">
    <reaction evidence="13 17">
        <text>1,2-di-(9Z-octadecenoyl)-sn-glycero-3-cytidine-5'-diphosphate + 1D-myo-inositol 3-phosphate = 1,2-di-(9Z-octadecenoyl)-sn-glycero-3-phospho-(1D-myo-inositol-3-phosphate) + CMP + H(+)</text>
        <dbReference type="Rhea" id="RHEA:61216"/>
        <dbReference type="ChEBI" id="CHEBI:15378"/>
        <dbReference type="ChEBI" id="CHEBI:58401"/>
        <dbReference type="ChEBI" id="CHEBI:60377"/>
        <dbReference type="ChEBI" id="CHEBI:85356"/>
        <dbReference type="ChEBI" id="CHEBI:144472"/>
    </reaction>
</comment>
<gene>
    <name evidence="19" type="ORF">R6G74_03475</name>
    <name evidence="20" type="ORF">R6P33_05855</name>
</gene>
<name>A0AAW9HBJ3_9ACTO</name>